<reference evidence="5 6" key="1">
    <citation type="journal article" date="2017" name="Antonie Van Leeuwenhoek">
        <title>Rhizobium rhizosphaerae sp. nov., a novel species isolated from rice rhizosphere.</title>
        <authorList>
            <person name="Zhao J.J."/>
            <person name="Zhang J."/>
            <person name="Zhang R.J."/>
            <person name="Zhang C.W."/>
            <person name="Yin H.Q."/>
            <person name="Zhang X.X."/>
        </authorList>
    </citation>
    <scope>NUCLEOTIDE SEQUENCE [LARGE SCALE GENOMIC DNA]</scope>
    <source>
        <strain evidence="5 6">E3</strain>
    </source>
</reference>
<keyword evidence="1 5" id="KW-0812">Transmembrane</keyword>
<dbReference type="InterPro" id="IPR006860">
    <property type="entry name" value="FecR"/>
</dbReference>
<dbReference type="InterPro" id="IPR012373">
    <property type="entry name" value="Ferrdict_sens_TM"/>
</dbReference>
<keyword evidence="1" id="KW-0472">Membrane</keyword>
<evidence type="ECO:0000259" key="4">
    <source>
        <dbReference type="Pfam" id="PF16344"/>
    </source>
</evidence>
<dbReference type="InterPro" id="IPR032623">
    <property type="entry name" value="FecR_N"/>
</dbReference>
<dbReference type="Pfam" id="PF16220">
    <property type="entry name" value="DUF4880"/>
    <property type="match status" value="1"/>
</dbReference>
<dbReference type="EMBL" id="BAEN01000076">
    <property type="protein sequence ID" value="GAC16462.1"/>
    <property type="molecule type" value="Genomic_DNA"/>
</dbReference>
<comment type="caution">
    <text evidence="5">The sequence shown here is derived from an EMBL/GenBank/DDBJ whole genome shotgun (WGS) entry which is preliminary data.</text>
</comment>
<dbReference type="STRING" id="1127673.GLIP_3851"/>
<dbReference type="OrthoDB" id="9771237at2"/>
<dbReference type="Pfam" id="PF04773">
    <property type="entry name" value="FecR"/>
    <property type="match status" value="1"/>
</dbReference>
<proteinExistence type="predicted"/>
<evidence type="ECO:0000313" key="6">
    <source>
        <dbReference type="Proteomes" id="UP000006334"/>
    </source>
</evidence>
<dbReference type="PANTHER" id="PTHR30273:SF2">
    <property type="entry name" value="PROTEIN FECR"/>
    <property type="match status" value="1"/>
</dbReference>
<keyword evidence="1" id="KW-1133">Transmembrane helix</keyword>
<dbReference type="eggNOG" id="COG3712">
    <property type="taxonomic scope" value="Bacteria"/>
</dbReference>
<dbReference type="RefSeq" id="WP_008846264.1">
    <property type="nucleotide sequence ID" value="NZ_BAEN01000076.1"/>
</dbReference>
<protein>
    <submittedName>
        <fullName evidence="5">Transmembrane sensor</fullName>
    </submittedName>
</protein>
<dbReference type="PIRSF" id="PIRSF018266">
    <property type="entry name" value="FecR"/>
    <property type="match status" value="1"/>
</dbReference>
<dbReference type="Gene3D" id="3.55.50.30">
    <property type="match status" value="1"/>
</dbReference>
<evidence type="ECO:0000259" key="3">
    <source>
        <dbReference type="Pfam" id="PF16220"/>
    </source>
</evidence>
<dbReference type="InterPro" id="IPR032508">
    <property type="entry name" value="FecR_C"/>
</dbReference>
<feature type="domain" description="FecR N-terminal" evidence="3">
    <location>
        <begin position="18"/>
        <end position="53"/>
    </location>
</feature>
<feature type="transmembrane region" description="Helical" evidence="1">
    <location>
        <begin position="90"/>
        <end position="107"/>
    </location>
</feature>
<evidence type="ECO:0000313" key="5">
    <source>
        <dbReference type="EMBL" id="GAC16462.1"/>
    </source>
</evidence>
<gene>
    <name evidence="5" type="primary">fecR</name>
    <name evidence="5" type="ORF">GLIP_3851</name>
</gene>
<dbReference type="PANTHER" id="PTHR30273">
    <property type="entry name" value="PERIPLASMIC SIGNAL SENSOR AND SIGMA FACTOR ACTIVATOR FECR-RELATED"/>
    <property type="match status" value="1"/>
</dbReference>
<dbReference type="Proteomes" id="UP000006334">
    <property type="component" value="Unassembled WGS sequence"/>
</dbReference>
<keyword evidence="6" id="KW-1185">Reference proteome</keyword>
<dbReference type="GO" id="GO:0016989">
    <property type="term" value="F:sigma factor antagonist activity"/>
    <property type="evidence" value="ECO:0007669"/>
    <property type="project" value="TreeGrafter"/>
</dbReference>
<accession>K6YE72</accession>
<evidence type="ECO:0000256" key="1">
    <source>
        <dbReference type="SAM" id="Phobius"/>
    </source>
</evidence>
<sequence length="371" mass="41867">MNHNVIKFAAPKSVEDIAADWLIRMDGEPTLSPAEQAEFKRWINKDPKHKSEFMSLMEVWDNAPVEEIHQLLYAKKVTAPPKKSPIFKPVYMFCSMFFIAGLVFMFTDFSRFTQPESVYSSNGIYVTSIGQQQQYSLDDGSTVYLNTNSRVQVDYTDDNRNVWLIYGEAHFEVAKNPNKPFRVYAAGGRVEAVGTAFNVKLSDNLLDVLVTEGRVAMSAVVDKLIASPFSQTKTHEDVNQIDEMLSTVGTLDAGQRIKLDAVYQGQNGESPTAYNIETLSAQELQRQQAWRSGVLVFDGQPMSDFVHEVSRFTHASFIIEDPQVANLRVGGRYKIDKLDQVIVALEHTFNIQVSQVNQSTYLLSKKPEVKE</sequence>
<dbReference type="Gene3D" id="2.60.120.1440">
    <property type="match status" value="1"/>
</dbReference>
<name>K6YE72_9ALTE</name>
<organism evidence="5 6">
    <name type="scientific">Aliiglaciecola lipolytica E3</name>
    <dbReference type="NCBI Taxonomy" id="1127673"/>
    <lineage>
        <taxon>Bacteria</taxon>
        <taxon>Pseudomonadati</taxon>
        <taxon>Pseudomonadota</taxon>
        <taxon>Gammaproteobacteria</taxon>
        <taxon>Alteromonadales</taxon>
        <taxon>Alteromonadaceae</taxon>
        <taxon>Aliiglaciecola</taxon>
    </lineage>
</organism>
<feature type="domain" description="FecR protein" evidence="2">
    <location>
        <begin position="125"/>
        <end position="215"/>
    </location>
</feature>
<dbReference type="AlphaFoldDB" id="K6YE72"/>
<evidence type="ECO:0000259" key="2">
    <source>
        <dbReference type="Pfam" id="PF04773"/>
    </source>
</evidence>
<feature type="domain" description="Protein FecR C-terminal" evidence="4">
    <location>
        <begin position="295"/>
        <end position="358"/>
    </location>
</feature>
<dbReference type="Pfam" id="PF16344">
    <property type="entry name" value="FecR_C"/>
    <property type="match status" value="1"/>
</dbReference>